<reference evidence="1 2" key="1">
    <citation type="submission" date="2017-12" db="EMBL/GenBank/DDBJ databases">
        <title>Hemimetabolous genomes reveal molecular basis of termite eusociality.</title>
        <authorList>
            <person name="Harrison M.C."/>
            <person name="Jongepier E."/>
            <person name="Robertson H.M."/>
            <person name="Arning N."/>
            <person name="Bitard-Feildel T."/>
            <person name="Chao H."/>
            <person name="Childers C.P."/>
            <person name="Dinh H."/>
            <person name="Doddapaneni H."/>
            <person name="Dugan S."/>
            <person name="Gowin J."/>
            <person name="Greiner C."/>
            <person name="Han Y."/>
            <person name="Hu H."/>
            <person name="Hughes D.S.T."/>
            <person name="Huylmans A.-K."/>
            <person name="Kemena C."/>
            <person name="Kremer L.P.M."/>
            <person name="Lee S.L."/>
            <person name="Lopez-Ezquerra A."/>
            <person name="Mallet L."/>
            <person name="Monroy-Kuhn J.M."/>
            <person name="Moser A."/>
            <person name="Murali S.C."/>
            <person name="Muzny D.M."/>
            <person name="Otani S."/>
            <person name="Piulachs M.-D."/>
            <person name="Poelchau M."/>
            <person name="Qu J."/>
            <person name="Schaub F."/>
            <person name="Wada-Katsumata A."/>
            <person name="Worley K.C."/>
            <person name="Xie Q."/>
            <person name="Ylla G."/>
            <person name="Poulsen M."/>
            <person name="Gibbs R.A."/>
            <person name="Schal C."/>
            <person name="Richards S."/>
            <person name="Belles X."/>
            <person name="Korb J."/>
            <person name="Bornberg-Bauer E."/>
        </authorList>
    </citation>
    <scope>NUCLEOTIDE SEQUENCE [LARGE SCALE GENOMIC DNA]</scope>
    <source>
        <tissue evidence="1">Whole body</tissue>
    </source>
</reference>
<proteinExistence type="predicted"/>
<comment type="caution">
    <text evidence="1">The sequence shown here is derived from an EMBL/GenBank/DDBJ whole genome shotgun (WGS) entry which is preliminary data.</text>
</comment>
<protein>
    <submittedName>
        <fullName evidence="1">Uncharacterized protein</fullName>
    </submittedName>
</protein>
<keyword evidence="2" id="KW-1185">Reference proteome</keyword>
<evidence type="ECO:0000313" key="2">
    <source>
        <dbReference type="Proteomes" id="UP000235965"/>
    </source>
</evidence>
<feature type="non-terminal residue" evidence="1">
    <location>
        <position position="1"/>
    </location>
</feature>
<evidence type="ECO:0000313" key="1">
    <source>
        <dbReference type="EMBL" id="PNF21004.1"/>
    </source>
</evidence>
<dbReference type="Proteomes" id="UP000235965">
    <property type="component" value="Unassembled WGS sequence"/>
</dbReference>
<sequence length="137" mass="15513">SHPISPRSILTLSTHLRLGLPCGLFPSGFPTNILYAFLFSPIHAMCPAHLILLDLVILSILGEEYNLLHPPVTSSLFGPNILLNTMFSNTLSLCSSLNVRDKVSHPYRTTGKIIVVYILIFMFLDSRREDKKFWTEW</sequence>
<accession>A0A2J7PXG1</accession>
<dbReference type="InParanoid" id="A0A2J7PXG1"/>
<dbReference type="EMBL" id="NEVH01020859">
    <property type="protein sequence ID" value="PNF21004.1"/>
    <property type="molecule type" value="Genomic_DNA"/>
</dbReference>
<dbReference type="AlphaFoldDB" id="A0A2J7PXG1"/>
<name>A0A2J7PXG1_9NEOP</name>
<organism evidence="1 2">
    <name type="scientific">Cryptotermes secundus</name>
    <dbReference type="NCBI Taxonomy" id="105785"/>
    <lineage>
        <taxon>Eukaryota</taxon>
        <taxon>Metazoa</taxon>
        <taxon>Ecdysozoa</taxon>
        <taxon>Arthropoda</taxon>
        <taxon>Hexapoda</taxon>
        <taxon>Insecta</taxon>
        <taxon>Pterygota</taxon>
        <taxon>Neoptera</taxon>
        <taxon>Polyneoptera</taxon>
        <taxon>Dictyoptera</taxon>
        <taxon>Blattodea</taxon>
        <taxon>Blattoidea</taxon>
        <taxon>Termitoidae</taxon>
        <taxon>Kalotermitidae</taxon>
        <taxon>Cryptotermitinae</taxon>
        <taxon>Cryptotermes</taxon>
    </lineage>
</organism>
<gene>
    <name evidence="1" type="ORF">B7P43_G09514</name>
</gene>